<comment type="subcellular location">
    <subcellularLocation>
        <location evidence="1">Cell membrane</location>
        <topology evidence="1">Multi-pass membrane protein</topology>
    </subcellularLocation>
</comment>
<feature type="transmembrane region" description="Helical" evidence="6">
    <location>
        <begin position="37"/>
        <end position="66"/>
    </location>
</feature>
<evidence type="ECO:0000256" key="5">
    <source>
        <dbReference type="ARBA" id="ARBA00023136"/>
    </source>
</evidence>
<dbReference type="Pfam" id="PF06271">
    <property type="entry name" value="RDD"/>
    <property type="match status" value="1"/>
</dbReference>
<dbReference type="RefSeq" id="WP_085836463.1">
    <property type="nucleotide sequence ID" value="NZ_FWFS01000006.1"/>
</dbReference>
<dbReference type="OrthoDB" id="7270324at2"/>
<evidence type="ECO:0000313" key="8">
    <source>
        <dbReference type="EMBL" id="SLN43954.1"/>
    </source>
</evidence>
<dbReference type="GO" id="GO:0005886">
    <property type="term" value="C:plasma membrane"/>
    <property type="evidence" value="ECO:0007669"/>
    <property type="project" value="UniProtKB-SubCell"/>
</dbReference>
<dbReference type="InterPro" id="IPR051791">
    <property type="entry name" value="Pra-immunoreactive"/>
</dbReference>
<evidence type="ECO:0000313" key="9">
    <source>
        <dbReference type="Proteomes" id="UP000193862"/>
    </source>
</evidence>
<evidence type="ECO:0000256" key="2">
    <source>
        <dbReference type="ARBA" id="ARBA00022475"/>
    </source>
</evidence>
<evidence type="ECO:0000259" key="7">
    <source>
        <dbReference type="Pfam" id="PF06271"/>
    </source>
</evidence>
<keyword evidence="5 6" id="KW-0472">Membrane</keyword>
<dbReference type="PANTHER" id="PTHR36115">
    <property type="entry name" value="PROLINE-RICH ANTIGEN HOMOLOG-RELATED"/>
    <property type="match status" value="1"/>
</dbReference>
<dbReference type="Proteomes" id="UP000193862">
    <property type="component" value="Unassembled WGS sequence"/>
</dbReference>
<evidence type="ECO:0000256" key="3">
    <source>
        <dbReference type="ARBA" id="ARBA00022692"/>
    </source>
</evidence>
<keyword evidence="2" id="KW-1003">Cell membrane</keyword>
<accession>A0A1Y5SPY3</accession>
<keyword evidence="3 6" id="KW-0812">Transmembrane</keyword>
<sequence length="152" mass="16611">MSDPSPSQNWGLPDPQTQAEFYADVALKRALAWVVDALIIALMTGVIVLFTAFIGLFFLPVLWMILSFTYRVISIARMSATPGMRLMGIEFRTASGALFDVGSAFGHTALYAIWVSTGIAQFASMVMIVATERRQSLSDMILGSVVINRAQL</sequence>
<evidence type="ECO:0000256" key="6">
    <source>
        <dbReference type="SAM" id="Phobius"/>
    </source>
</evidence>
<name>A0A1Y5SPY3_9RHOB</name>
<dbReference type="PANTHER" id="PTHR36115:SF6">
    <property type="entry name" value="PROLINE-RICH ANTIGEN HOMOLOG"/>
    <property type="match status" value="1"/>
</dbReference>
<dbReference type="AlphaFoldDB" id="A0A1Y5SPY3"/>
<organism evidence="8 9">
    <name type="scientific">Aquimixticola soesokkakensis</name>
    <dbReference type="NCBI Taxonomy" id="1519096"/>
    <lineage>
        <taxon>Bacteria</taxon>
        <taxon>Pseudomonadati</taxon>
        <taxon>Pseudomonadota</taxon>
        <taxon>Alphaproteobacteria</taxon>
        <taxon>Rhodobacterales</taxon>
        <taxon>Paracoccaceae</taxon>
        <taxon>Aquimixticola</taxon>
    </lineage>
</organism>
<feature type="domain" description="RDD" evidence="7">
    <location>
        <begin position="27"/>
        <end position="142"/>
    </location>
</feature>
<gene>
    <name evidence="8" type="ORF">AQS8620_01747</name>
</gene>
<reference evidence="8 9" key="1">
    <citation type="submission" date="2017-03" db="EMBL/GenBank/DDBJ databases">
        <authorList>
            <person name="Afonso C.L."/>
            <person name="Miller P.J."/>
            <person name="Scott M.A."/>
            <person name="Spackman E."/>
            <person name="Goraichik I."/>
            <person name="Dimitrov K.M."/>
            <person name="Suarez D.L."/>
            <person name="Swayne D.E."/>
        </authorList>
    </citation>
    <scope>NUCLEOTIDE SEQUENCE [LARGE SCALE GENOMIC DNA]</scope>
    <source>
        <strain evidence="8 9">CECT 8620</strain>
    </source>
</reference>
<protein>
    <submittedName>
        <fullName evidence="8">RDD family protein</fullName>
    </submittedName>
</protein>
<evidence type="ECO:0000256" key="1">
    <source>
        <dbReference type="ARBA" id="ARBA00004651"/>
    </source>
</evidence>
<dbReference type="InterPro" id="IPR010432">
    <property type="entry name" value="RDD"/>
</dbReference>
<feature type="transmembrane region" description="Helical" evidence="6">
    <location>
        <begin position="111"/>
        <end position="130"/>
    </location>
</feature>
<dbReference type="EMBL" id="FWFS01000006">
    <property type="protein sequence ID" value="SLN43954.1"/>
    <property type="molecule type" value="Genomic_DNA"/>
</dbReference>
<keyword evidence="4 6" id="KW-1133">Transmembrane helix</keyword>
<proteinExistence type="predicted"/>
<evidence type="ECO:0000256" key="4">
    <source>
        <dbReference type="ARBA" id="ARBA00022989"/>
    </source>
</evidence>
<keyword evidence="9" id="KW-1185">Reference proteome</keyword>